<dbReference type="InParanoid" id="A0A482XQN6"/>
<dbReference type="Pfam" id="PF23046">
    <property type="entry name" value="tSH3-B_UBE2O"/>
    <property type="match status" value="1"/>
</dbReference>
<dbReference type="FunFam" id="3.10.110.10:FF:000136">
    <property type="entry name" value="Predicted protein"/>
    <property type="match status" value="1"/>
</dbReference>
<feature type="region of interest" description="Disordered" evidence="3">
    <location>
        <begin position="1084"/>
        <end position="1111"/>
    </location>
</feature>
<dbReference type="OrthoDB" id="47801at2759"/>
<dbReference type="CDD" id="cd23837">
    <property type="entry name" value="UBCc_UBE2O"/>
    <property type="match status" value="1"/>
</dbReference>
<feature type="region of interest" description="Disordered" evidence="3">
    <location>
        <begin position="953"/>
        <end position="974"/>
    </location>
</feature>
<dbReference type="EMBL" id="QKKF02003048">
    <property type="protein sequence ID" value="RZF47857.1"/>
    <property type="molecule type" value="Genomic_DNA"/>
</dbReference>
<reference evidence="5 6" key="1">
    <citation type="journal article" date="2017" name="Gigascience">
        <title>Genome sequence of the small brown planthopper, Laodelphax striatellus.</title>
        <authorList>
            <person name="Zhu J."/>
            <person name="Jiang F."/>
            <person name="Wang X."/>
            <person name="Yang P."/>
            <person name="Bao Y."/>
            <person name="Zhao W."/>
            <person name="Wang W."/>
            <person name="Lu H."/>
            <person name="Wang Q."/>
            <person name="Cui N."/>
            <person name="Li J."/>
            <person name="Chen X."/>
            <person name="Luo L."/>
            <person name="Yu J."/>
            <person name="Kang L."/>
            <person name="Cui F."/>
        </authorList>
    </citation>
    <scope>NUCLEOTIDE SEQUENCE [LARGE SCALE GENOMIC DNA]</scope>
    <source>
        <strain evidence="5">Lst14</strain>
    </source>
</reference>
<dbReference type="InterPro" id="IPR057734">
    <property type="entry name" value="UBE2O-like_SH3-C"/>
</dbReference>
<feature type="compositionally biased region" description="Polar residues" evidence="3">
    <location>
        <begin position="961"/>
        <end position="974"/>
    </location>
</feature>
<gene>
    <name evidence="5" type="ORF">LSTR_LSTR010647</name>
</gene>
<name>A0A482XQN6_LAOST</name>
<dbReference type="SUPFAM" id="SSF54495">
    <property type="entry name" value="UBC-like"/>
    <property type="match status" value="1"/>
</dbReference>
<sequence>MSAEHQYFYEDEVFRINKKGIIEFGMVLENSELVSSDDDSDVEESGKMKKGHIRVAWHPTGVEEVLPEKKVGLADRSLMPGDVVRRMIKGKDTQRGYCRDIKVTACLQVLGTKRVIMNVKSEDLVPLEEFAADIAVCLDSWVGGIKMAQSKLVLQFSDGSRCKVTDPEEFGFDVFGDNRDSGCEFPHRGDYYPGQVLWGPLHTLQDAQWLHCSKELHSMLSRPNKTVKVMVESLETKSVTVHWQCRAYSKDGEGGGGGGGESKEQPTAVVCGDKLKQMKLLNVFEPCTLQVGDRNFYTLRDSDQVATKEQWRKAQKDAVVNSLFSAVEAPTYIPPLTPHYAPKRRHKRQANANRGTAQHAKFHETHDDRVSLATNNSSTAVLNPNSQTSVVIDNATQTITSDDRCDKVTGEGTTQQQAKEDKKEDNIPSANANTTCDKTEKGDSDQTTADPKSGDATLPQIKLPANNCTKGDEWETDSGSDVDYISDTGSNMSSSTASSSAGSTAGRGLAQRKALALMTKMLKKKSLRRARKKLPPVVLIPGTRLAVETLSTASSADVVWQDGSVEYGIPSTQLYPIHHLDDQEFFPGDFVIENHDDTCMRVYGVVQSVDHAGRTARVNWFKTYASADDPKPTLLQKSEVSVYDLKDHPDFQYRPGTVVIRVANFEGEDANCTAGQVLDNYPEGRVRVWWVDGHISMCWPQDLYKVGEYDSDEGELWDDSSSEASWETESEVYCIADEFVTEETDADNLKPKLAANIEKARIAMSRLEEIFTHNPALQTTDVMRKLLEVYKDCRYLDKLMGTSFFHESHFQGLLERVRERGRANVAQRVADQVSRLFNQPDSQTSVAAAAAAAADSRQPSNGISNHLSAGFETETQLSERSSNSDSGVVDGSPPNNKDMMGEFLTENLASLEEKVVTAANNSRNAAASKHANSDSNMNIKLIAASQSSCVKKTADSEGRESVSQVVETSDKSAATATEDAEKSLATGDNIGESNLAVLTAACELAERLGCTNSATAAAAADKNCCDTQLQSTAAASDADETLVATDQQTPTVCNSHVCVKLCSLILAQLVKAHTEVMRRYGGNTTGGMTLSDAANTVSPAGSSDRDAADVPQTPDELVADATVAAEAAKDESEVAATGTGATSDSGAATLSPCTTPVKESEPVIAQSSFNNLQKEGEGFSIVETAPNSHKFKLTMFLPNDQKTFFKTVRNEIKLLRTSLPQGIWVKGFEDRMDLYSVMIRGPEKTPYEDGLFFFDFQLSADYPKAPPLCHYVSYCSDRLNPNLYEDGKVCVSLLGTWSGKGTEVWTLTSNLLQVIVSIQGLILVSEPYFNEAGYEKQKGSQQGRENSRMYNEMVVLKLVQSMTKLIQQAIIIFKEQITEHFTKNAPKLISRLNSWLEVSERYNDSHPLSPTTPNSFKEIHSTNETIPLPEFPLIPASKGFCLTLRKWLATFTDTLAQSLNDTERQNSTAEVDNCS</sequence>
<feature type="region of interest" description="Disordered" evidence="3">
    <location>
        <begin position="402"/>
        <end position="506"/>
    </location>
</feature>
<comment type="caution">
    <text evidence="5">The sequence shown here is derived from an EMBL/GenBank/DDBJ whole genome shotgun (WGS) entry which is preliminary data.</text>
</comment>
<keyword evidence="2" id="KW-0833">Ubl conjugation pathway</keyword>
<feature type="compositionally biased region" description="Low complexity" evidence="3">
    <location>
        <begin position="881"/>
        <end position="892"/>
    </location>
</feature>
<accession>A0A482XQN6</accession>
<evidence type="ECO:0000256" key="3">
    <source>
        <dbReference type="SAM" id="MobiDB-lite"/>
    </source>
</evidence>
<dbReference type="PROSITE" id="PS50127">
    <property type="entry name" value="UBC_2"/>
    <property type="match status" value="1"/>
</dbReference>
<evidence type="ECO:0000256" key="1">
    <source>
        <dbReference type="ARBA" id="ARBA00022679"/>
    </source>
</evidence>
<feature type="region of interest" description="Disordered" evidence="3">
    <location>
        <begin position="338"/>
        <end position="365"/>
    </location>
</feature>
<proteinExistence type="predicted"/>
<organism evidence="5 6">
    <name type="scientific">Laodelphax striatellus</name>
    <name type="common">Small brown planthopper</name>
    <name type="synonym">Delphax striatella</name>
    <dbReference type="NCBI Taxonomy" id="195883"/>
    <lineage>
        <taxon>Eukaryota</taxon>
        <taxon>Metazoa</taxon>
        <taxon>Ecdysozoa</taxon>
        <taxon>Arthropoda</taxon>
        <taxon>Hexapoda</taxon>
        <taxon>Insecta</taxon>
        <taxon>Pterygota</taxon>
        <taxon>Neoptera</taxon>
        <taxon>Paraneoptera</taxon>
        <taxon>Hemiptera</taxon>
        <taxon>Auchenorrhyncha</taxon>
        <taxon>Fulgoroidea</taxon>
        <taxon>Delphacidae</taxon>
        <taxon>Criomorphinae</taxon>
        <taxon>Laodelphax</taxon>
    </lineage>
</organism>
<dbReference type="Gene3D" id="3.10.110.10">
    <property type="entry name" value="Ubiquitin Conjugating Enzyme"/>
    <property type="match status" value="1"/>
</dbReference>
<feature type="region of interest" description="Disordered" evidence="3">
    <location>
        <begin position="848"/>
        <end position="867"/>
    </location>
</feature>
<feature type="region of interest" description="Disordered" evidence="3">
    <location>
        <begin position="872"/>
        <end position="900"/>
    </location>
</feature>
<dbReference type="InterPro" id="IPR016135">
    <property type="entry name" value="UBQ-conjugating_enzyme/RWD"/>
</dbReference>
<dbReference type="GO" id="GO:0061631">
    <property type="term" value="F:ubiquitin conjugating enzyme activity"/>
    <property type="evidence" value="ECO:0007669"/>
    <property type="project" value="TreeGrafter"/>
</dbReference>
<feature type="compositionally biased region" description="Polar residues" evidence="3">
    <location>
        <begin position="857"/>
        <end position="867"/>
    </location>
</feature>
<dbReference type="InterPro" id="IPR000608">
    <property type="entry name" value="UBC"/>
</dbReference>
<evidence type="ECO:0000256" key="2">
    <source>
        <dbReference type="ARBA" id="ARBA00022786"/>
    </source>
</evidence>
<dbReference type="InterPro" id="IPR057735">
    <property type="entry name" value="UBE2O-like_tSH3-B"/>
</dbReference>
<keyword evidence="6" id="KW-1185">Reference proteome</keyword>
<dbReference type="SMART" id="SM00212">
    <property type="entry name" value="UBCc"/>
    <property type="match status" value="1"/>
</dbReference>
<feature type="compositionally biased region" description="Polar residues" evidence="3">
    <location>
        <begin position="1086"/>
        <end position="1101"/>
    </location>
</feature>
<feature type="compositionally biased region" description="Low complexity" evidence="3">
    <location>
        <begin position="486"/>
        <end position="506"/>
    </location>
</feature>
<protein>
    <recommendedName>
        <fullName evidence="4">UBC core domain-containing protein</fullName>
    </recommendedName>
</protein>
<evidence type="ECO:0000259" key="4">
    <source>
        <dbReference type="PROSITE" id="PS50127"/>
    </source>
</evidence>
<feature type="domain" description="UBC core" evidence="4">
    <location>
        <begin position="1203"/>
        <end position="1363"/>
    </location>
</feature>
<dbReference type="Proteomes" id="UP000291343">
    <property type="component" value="Unassembled WGS sequence"/>
</dbReference>
<dbReference type="STRING" id="195883.A0A482XQN6"/>
<evidence type="ECO:0000313" key="6">
    <source>
        <dbReference type="Proteomes" id="UP000291343"/>
    </source>
</evidence>
<dbReference type="PANTHER" id="PTHR46116:SF15">
    <property type="entry name" value="(E3-INDEPENDENT) E2 UBIQUITIN-CONJUGATING ENZYME"/>
    <property type="match status" value="1"/>
</dbReference>
<feature type="compositionally biased region" description="Polar residues" evidence="3">
    <location>
        <begin position="1139"/>
        <end position="1154"/>
    </location>
</feature>
<dbReference type="Pfam" id="PF23043">
    <property type="entry name" value="SH3-B_UBE2O"/>
    <property type="match status" value="1"/>
</dbReference>
<dbReference type="PANTHER" id="PTHR46116">
    <property type="entry name" value="(E3-INDEPENDENT) E2 UBIQUITIN-CONJUGATING ENZYME"/>
    <property type="match status" value="1"/>
</dbReference>
<keyword evidence="1" id="KW-0808">Transferase</keyword>
<dbReference type="Pfam" id="PF23044">
    <property type="entry name" value="SH3-C_UBE2O"/>
    <property type="match status" value="1"/>
</dbReference>
<dbReference type="FunCoup" id="A0A482XQN6">
    <property type="interactions" value="1424"/>
</dbReference>
<dbReference type="Pfam" id="PF00179">
    <property type="entry name" value="UQ_con"/>
    <property type="match status" value="1"/>
</dbReference>
<dbReference type="InterPro" id="IPR057733">
    <property type="entry name" value="UBE2O-like_SH3-B"/>
</dbReference>
<feature type="region of interest" description="Disordered" evidence="3">
    <location>
        <begin position="1125"/>
        <end position="1157"/>
    </location>
</feature>
<evidence type="ECO:0000313" key="5">
    <source>
        <dbReference type="EMBL" id="RZF47857.1"/>
    </source>
</evidence>